<dbReference type="AlphaFoldDB" id="A0A8J8NN26"/>
<evidence type="ECO:0000313" key="3">
    <source>
        <dbReference type="Proteomes" id="UP000785679"/>
    </source>
</evidence>
<feature type="transmembrane region" description="Helical" evidence="1">
    <location>
        <begin position="165"/>
        <end position="191"/>
    </location>
</feature>
<feature type="transmembrane region" description="Helical" evidence="1">
    <location>
        <begin position="203"/>
        <end position="220"/>
    </location>
</feature>
<keyword evidence="1" id="KW-1133">Transmembrane helix</keyword>
<sequence length="250" mass="28998">MIHYQNMHNGKPNHISEIQQVPSVRDFLIADNIPIDNGAIRNQVTQNYQQIKNKFKAPFYFISTDISLESVDLAFSEIGEYLKNANELTTLIDDSKNIFFLNILSIGVLSFALLCFWIKMEAYNWDFKIQWQILIYIGILIATIVGEGLIFAAIYILLKKFDNIFTGIILAAFIIFFGPIQIAILLQILVIVIQNRPLVSSQYLWSLITFTLDIPVCFYIQRFIKSKTWNEEANARIARVLQYKKFRLNQ</sequence>
<dbReference type="EMBL" id="RRYP01011848">
    <property type="protein sequence ID" value="TNV77475.1"/>
    <property type="molecule type" value="Genomic_DNA"/>
</dbReference>
<comment type="caution">
    <text evidence="2">The sequence shown here is derived from an EMBL/GenBank/DDBJ whole genome shotgun (WGS) entry which is preliminary data.</text>
</comment>
<name>A0A8J8NN26_HALGN</name>
<keyword evidence="1" id="KW-0472">Membrane</keyword>
<feature type="transmembrane region" description="Helical" evidence="1">
    <location>
        <begin position="98"/>
        <end position="119"/>
    </location>
</feature>
<evidence type="ECO:0000256" key="1">
    <source>
        <dbReference type="SAM" id="Phobius"/>
    </source>
</evidence>
<evidence type="ECO:0000313" key="2">
    <source>
        <dbReference type="EMBL" id="TNV77475.1"/>
    </source>
</evidence>
<reference evidence="2" key="1">
    <citation type="submission" date="2019-06" db="EMBL/GenBank/DDBJ databases">
        <authorList>
            <person name="Zheng W."/>
        </authorList>
    </citation>
    <scope>NUCLEOTIDE SEQUENCE</scope>
    <source>
        <strain evidence="2">QDHG01</strain>
    </source>
</reference>
<keyword evidence="3" id="KW-1185">Reference proteome</keyword>
<keyword evidence="1" id="KW-0812">Transmembrane</keyword>
<organism evidence="2 3">
    <name type="scientific">Halteria grandinella</name>
    <dbReference type="NCBI Taxonomy" id="5974"/>
    <lineage>
        <taxon>Eukaryota</taxon>
        <taxon>Sar</taxon>
        <taxon>Alveolata</taxon>
        <taxon>Ciliophora</taxon>
        <taxon>Intramacronucleata</taxon>
        <taxon>Spirotrichea</taxon>
        <taxon>Stichotrichia</taxon>
        <taxon>Sporadotrichida</taxon>
        <taxon>Halteriidae</taxon>
        <taxon>Halteria</taxon>
    </lineage>
</organism>
<proteinExistence type="predicted"/>
<feature type="transmembrane region" description="Helical" evidence="1">
    <location>
        <begin position="131"/>
        <end position="158"/>
    </location>
</feature>
<gene>
    <name evidence="2" type="ORF">FGO68_gene1817</name>
</gene>
<protein>
    <submittedName>
        <fullName evidence="2">Uncharacterized protein</fullName>
    </submittedName>
</protein>
<accession>A0A8J8NN26</accession>
<dbReference type="Proteomes" id="UP000785679">
    <property type="component" value="Unassembled WGS sequence"/>
</dbReference>